<proteinExistence type="inferred from homology"/>
<evidence type="ECO:0000256" key="9">
    <source>
        <dbReference type="ARBA" id="ARBA00023163"/>
    </source>
</evidence>
<dbReference type="GO" id="GO:0042162">
    <property type="term" value="F:telomeric DNA binding"/>
    <property type="evidence" value="ECO:0007669"/>
    <property type="project" value="TreeGrafter"/>
</dbReference>
<evidence type="ECO:0000256" key="3">
    <source>
        <dbReference type="ARBA" id="ARBA00010467"/>
    </source>
</evidence>
<evidence type="ECO:0000259" key="14">
    <source>
        <dbReference type="PROSITE" id="PS50118"/>
    </source>
</evidence>
<protein>
    <recommendedName>
        <fullName evidence="4">Telomeric repeat-binding factor 2-interacting protein 1</fullName>
    </recommendedName>
    <alternativeName>
        <fullName evidence="11">Repressor/activator protein 1 homolog</fullName>
    </alternativeName>
</protein>
<dbReference type="Gene3D" id="3.40.50.10190">
    <property type="entry name" value="BRCT domain"/>
    <property type="match status" value="1"/>
</dbReference>
<dbReference type="Pfam" id="PF16589">
    <property type="entry name" value="BRCT_2"/>
    <property type="match status" value="1"/>
</dbReference>
<gene>
    <name evidence="15" type="ORF">W97_07230</name>
</gene>
<feature type="compositionally biased region" description="Pro residues" evidence="13">
    <location>
        <begin position="868"/>
        <end position="880"/>
    </location>
</feature>
<feature type="compositionally biased region" description="Basic and acidic residues" evidence="13">
    <location>
        <begin position="441"/>
        <end position="467"/>
    </location>
</feature>
<dbReference type="Proteomes" id="UP000016924">
    <property type="component" value="Unassembled WGS sequence"/>
</dbReference>
<dbReference type="PANTHER" id="PTHR16466:SF6">
    <property type="entry name" value="TELOMERIC REPEAT-BINDING FACTOR 2-INTERACTING PROTEIN 1"/>
    <property type="match status" value="1"/>
</dbReference>
<dbReference type="PROSITE" id="PS50118">
    <property type="entry name" value="HMG_BOX_2"/>
    <property type="match status" value="1"/>
</dbReference>
<dbReference type="OMA" id="METINEW"/>
<dbReference type="Gene3D" id="1.10.10.2170">
    <property type="match status" value="1"/>
</dbReference>
<sequence length="1081" mass="119752">MTDGRARITYGDLDETIDVRGRLFEGLKFWIAQRCPLRNTFVDMVKNNGGVVVPLEKLADYLIVDHARKDTPPGGISYRFIEQSIKEGRLEDPETHLVGQPVGTVRAVGSVQPKKGGRTPYTQADDLELYRWVKGCERQGCSVLGNEIYKQLEEKNPRHPWQSWRDRFVKYLQHRAPVGYSPQDDDAASDEAVPTQRRLREVNERTNTRIPNGRSDAANPTRSRVQPREEGDMEHQVGRPRRPAPHGRAAPPQFTAVDFHEILKGAREIQDTSFEHYEAAWDAWAGASRPGITASQWRAFYEKKVLPVYKVVRGNTRRIRLYNESATAWTKLFPDGTADEWLDYYYKRVLPRLEGLKDSGKTPIEDNVGSQSPERPGAIDRSPSISPPTEAVPRRAPPKEAPLKEALPREAPPSEAPSTQTLLQESPPIVTPPTVTPPEKTPLKEALPKETRFTKDLPEKPSPKENLPKVAPPKISSRRGTLPAEAPPKSDPAQPIPSKQTLPSGAPQRELEPPAPVRMNGTHRRMSPSVVIPLRSNPHIKPQQSPLFVSDDVSAAEESDTGKPRPMARAHEFFAVQYEERTKEAHPGADRVTLSKILLEQYKTLPAEHKAAYMSMEAQDTVRWEREVAAHRASKKRVRESSEIAESPAMPRVTPNGKRRRLSKEDLAQLDGHISDQVTPNKTTARQAIELSEDGEDKEGYSSDDTQIPETLEPVFTEQAQLSIEDDETLPEGFPPAGVYTHDEDEVERLVAMNDTDEIVEDTEAAPNVYSSDVEGDQRAMPMETINEWLVEDEAALRERRVEVLKERLPIGTINQMGQQTGEADDETDEDEEEEGEALGRPASPTLSLLAEPTRPREKREHKIYLPSPLPLTSSPPPGPQSTTHSPAARRHKAHQPPSSPPDPTPLNSNPPTTGHLRPPARSRLHHNRGPSSPPDPTPFDAPQTQSAPSSARPQSPPTKPLEGPAVTAHIDALVSAGHDEEQVLASLYHGSTNPRLAAVVLASIEAGEGVPDDVPGVWTDEDDAAVGEVVVAAGPSGGGGGLSEVAWRLVEKHGQRRCWERVGFLKHWKGEVESQAEGQR</sequence>
<keyword evidence="12" id="KW-0238">DNA-binding</keyword>
<name>R7Z1R5_CONA1</name>
<comment type="similarity">
    <text evidence="3">Belongs to the RAP1 family.</text>
</comment>
<dbReference type="InterPro" id="IPR009071">
    <property type="entry name" value="HMG_box_dom"/>
</dbReference>
<dbReference type="Gene3D" id="1.10.30.10">
    <property type="entry name" value="High mobility group box domain"/>
    <property type="match status" value="1"/>
</dbReference>
<evidence type="ECO:0000256" key="8">
    <source>
        <dbReference type="ARBA" id="ARBA00023159"/>
    </source>
</evidence>
<dbReference type="FunFam" id="1.10.10.60:FF:000246">
    <property type="entry name" value="Telomeric repeat-binding factor 2-interacting protein 1"/>
    <property type="match status" value="1"/>
</dbReference>
<dbReference type="GeneID" id="19904541"/>
<dbReference type="InterPro" id="IPR036420">
    <property type="entry name" value="BRCT_dom_sf"/>
</dbReference>
<dbReference type="GO" id="GO:0070187">
    <property type="term" value="C:shelterin complex"/>
    <property type="evidence" value="ECO:0007669"/>
    <property type="project" value="TreeGrafter"/>
</dbReference>
<feature type="region of interest" description="Disordered" evidence="13">
    <location>
        <begin position="631"/>
        <end position="711"/>
    </location>
</feature>
<dbReference type="SUPFAM" id="SSF46689">
    <property type="entry name" value="Homeodomain-like"/>
    <property type="match status" value="1"/>
</dbReference>
<dbReference type="PANTHER" id="PTHR16466">
    <property type="entry name" value="TELOMERE REPEAT-BINDING FACTOR 2-INTERACTING PROTEIN 1"/>
    <property type="match status" value="1"/>
</dbReference>
<dbReference type="GO" id="GO:0005654">
    <property type="term" value="C:nucleoplasm"/>
    <property type="evidence" value="ECO:0007669"/>
    <property type="project" value="UniProtKB-ARBA"/>
</dbReference>
<feature type="compositionally biased region" description="Basic and acidic residues" evidence="13">
    <location>
        <begin position="854"/>
        <end position="864"/>
    </location>
</feature>
<feature type="DNA-binding region" description="HMG box" evidence="12">
    <location>
        <begin position="564"/>
        <end position="632"/>
    </location>
</feature>
<dbReference type="GO" id="GO:0010833">
    <property type="term" value="P:telomere maintenance via telomere lengthening"/>
    <property type="evidence" value="ECO:0007669"/>
    <property type="project" value="TreeGrafter"/>
</dbReference>
<evidence type="ECO:0000256" key="13">
    <source>
        <dbReference type="SAM" id="MobiDB-lite"/>
    </source>
</evidence>
<accession>R7Z1R5</accession>
<dbReference type="SUPFAM" id="SSF47095">
    <property type="entry name" value="HMG-box"/>
    <property type="match status" value="1"/>
</dbReference>
<evidence type="ECO:0000313" key="16">
    <source>
        <dbReference type="Proteomes" id="UP000016924"/>
    </source>
</evidence>
<keyword evidence="8" id="KW-0010">Activator</keyword>
<dbReference type="STRING" id="1168221.R7Z1R5"/>
<evidence type="ECO:0000256" key="2">
    <source>
        <dbReference type="ARBA" id="ARBA00004574"/>
    </source>
</evidence>
<dbReference type="Gene3D" id="1.10.10.60">
    <property type="entry name" value="Homeodomain-like"/>
    <property type="match status" value="1"/>
</dbReference>
<feature type="compositionally biased region" description="Basic and acidic residues" evidence="13">
    <location>
        <begin position="226"/>
        <end position="237"/>
    </location>
</feature>
<evidence type="ECO:0000313" key="15">
    <source>
        <dbReference type="EMBL" id="EON68082.1"/>
    </source>
</evidence>
<dbReference type="InterPro" id="IPR036910">
    <property type="entry name" value="HMG_box_dom_sf"/>
</dbReference>
<evidence type="ECO:0000256" key="6">
    <source>
        <dbReference type="ARBA" id="ARBA00022895"/>
    </source>
</evidence>
<keyword evidence="16" id="KW-1185">Reference proteome</keyword>
<keyword evidence="9" id="KW-0804">Transcription</keyword>
<evidence type="ECO:0000256" key="11">
    <source>
        <dbReference type="ARBA" id="ARBA00032471"/>
    </source>
</evidence>
<dbReference type="InterPro" id="IPR021661">
    <property type="entry name" value="Rap1_C"/>
</dbReference>
<dbReference type="RefSeq" id="XP_007783399.1">
    <property type="nucleotide sequence ID" value="XM_007785209.1"/>
</dbReference>
<feature type="compositionally biased region" description="Basic residues" evidence="13">
    <location>
        <begin position="919"/>
        <end position="929"/>
    </location>
</feature>
<feature type="compositionally biased region" description="Polar residues" evidence="13">
    <location>
        <begin position="676"/>
        <end position="686"/>
    </location>
</feature>
<feature type="compositionally biased region" description="Acidic residues" evidence="13">
    <location>
        <begin position="823"/>
        <end position="837"/>
    </location>
</feature>
<evidence type="ECO:0000256" key="5">
    <source>
        <dbReference type="ARBA" id="ARBA00022454"/>
    </source>
</evidence>
<evidence type="ECO:0000256" key="7">
    <source>
        <dbReference type="ARBA" id="ARBA00023015"/>
    </source>
</evidence>
<keyword evidence="5" id="KW-0158">Chromosome</keyword>
<dbReference type="EMBL" id="JH767593">
    <property type="protein sequence ID" value="EON68082.1"/>
    <property type="molecule type" value="Genomic_DNA"/>
</dbReference>
<evidence type="ECO:0000256" key="4">
    <source>
        <dbReference type="ARBA" id="ARBA00017805"/>
    </source>
</evidence>
<organism evidence="15 16">
    <name type="scientific">Coniosporium apollinis (strain CBS 100218)</name>
    <name type="common">Rock-inhabiting black yeast</name>
    <dbReference type="NCBI Taxonomy" id="1168221"/>
    <lineage>
        <taxon>Eukaryota</taxon>
        <taxon>Fungi</taxon>
        <taxon>Dikarya</taxon>
        <taxon>Ascomycota</taxon>
        <taxon>Pezizomycotina</taxon>
        <taxon>Dothideomycetes</taxon>
        <taxon>Dothideomycetes incertae sedis</taxon>
        <taxon>Coniosporium</taxon>
    </lineage>
</organism>
<reference evidence="16" key="1">
    <citation type="submission" date="2012-06" db="EMBL/GenBank/DDBJ databases">
        <title>The genome sequence of Coniosporium apollinis CBS 100218.</title>
        <authorList>
            <consortium name="The Broad Institute Genome Sequencing Platform"/>
            <person name="Cuomo C."/>
            <person name="Gorbushina A."/>
            <person name="Noack S."/>
            <person name="Walker B."/>
            <person name="Young S.K."/>
            <person name="Zeng Q."/>
            <person name="Gargeya S."/>
            <person name="Fitzgerald M."/>
            <person name="Haas B."/>
            <person name="Abouelleil A."/>
            <person name="Alvarado L."/>
            <person name="Arachchi H.M."/>
            <person name="Berlin A.M."/>
            <person name="Chapman S.B."/>
            <person name="Goldberg J."/>
            <person name="Griggs A."/>
            <person name="Gujja S."/>
            <person name="Hansen M."/>
            <person name="Howarth C."/>
            <person name="Imamovic A."/>
            <person name="Larimer J."/>
            <person name="McCowan C."/>
            <person name="Montmayeur A."/>
            <person name="Murphy C."/>
            <person name="Neiman D."/>
            <person name="Pearson M."/>
            <person name="Priest M."/>
            <person name="Roberts A."/>
            <person name="Saif S."/>
            <person name="Shea T."/>
            <person name="Sisk P."/>
            <person name="Sykes S."/>
            <person name="Wortman J."/>
            <person name="Nusbaum C."/>
            <person name="Birren B."/>
        </authorList>
    </citation>
    <scope>NUCLEOTIDE SEQUENCE [LARGE SCALE GENOMIC DNA]</scope>
    <source>
        <strain evidence="16">CBS 100218</strain>
    </source>
</reference>
<feature type="region of interest" description="Disordered" evidence="13">
    <location>
        <begin position="201"/>
        <end position="251"/>
    </location>
</feature>
<keyword evidence="6" id="KW-0779">Telomere</keyword>
<evidence type="ECO:0000256" key="12">
    <source>
        <dbReference type="PROSITE-ProRule" id="PRU00267"/>
    </source>
</evidence>
<dbReference type="CDD" id="cd11655">
    <property type="entry name" value="rap1_myb-like"/>
    <property type="match status" value="1"/>
</dbReference>
<feature type="region of interest" description="Disordered" evidence="13">
    <location>
        <begin position="758"/>
        <end position="779"/>
    </location>
</feature>
<dbReference type="Pfam" id="PF08914">
    <property type="entry name" value="Myb_Rap1"/>
    <property type="match status" value="1"/>
</dbReference>
<dbReference type="InterPro" id="IPR015010">
    <property type="entry name" value="TERF2IP_Myb"/>
</dbReference>
<feature type="domain" description="HMG box" evidence="14">
    <location>
        <begin position="564"/>
        <end position="632"/>
    </location>
</feature>
<dbReference type="Pfam" id="PF11626">
    <property type="entry name" value="Rap1_C"/>
    <property type="match status" value="1"/>
</dbReference>
<dbReference type="AlphaFoldDB" id="R7Z1R5"/>
<dbReference type="OrthoDB" id="435460at2759"/>
<dbReference type="eggNOG" id="ENOG502S85C">
    <property type="taxonomic scope" value="Eukaryota"/>
</dbReference>
<dbReference type="HOGENOM" id="CLU_286049_0_0_1"/>
<dbReference type="InterPro" id="IPR001357">
    <property type="entry name" value="BRCT_dom"/>
</dbReference>
<evidence type="ECO:0000256" key="10">
    <source>
        <dbReference type="ARBA" id="ARBA00023242"/>
    </source>
</evidence>
<dbReference type="InterPro" id="IPR009057">
    <property type="entry name" value="Homeodomain-like_sf"/>
</dbReference>
<feature type="region of interest" description="Disordered" evidence="13">
    <location>
        <begin position="356"/>
        <end position="568"/>
    </location>
</feature>
<keyword evidence="10 12" id="KW-0539">Nucleus</keyword>
<evidence type="ECO:0000256" key="1">
    <source>
        <dbReference type="ARBA" id="ARBA00004123"/>
    </source>
</evidence>
<feature type="compositionally biased region" description="Pro residues" evidence="13">
    <location>
        <begin position="429"/>
        <end position="440"/>
    </location>
</feature>
<feature type="compositionally biased region" description="Basic and acidic residues" evidence="13">
    <location>
        <begin position="397"/>
        <end position="408"/>
    </location>
</feature>
<comment type="subcellular location">
    <subcellularLocation>
        <location evidence="2">Chromosome</location>
        <location evidence="2">Telomere</location>
    </subcellularLocation>
    <subcellularLocation>
        <location evidence="1">Nucleus</location>
    </subcellularLocation>
</comment>
<dbReference type="InterPro" id="IPR038104">
    <property type="entry name" value="Rap1_C_sf"/>
</dbReference>
<dbReference type="InterPro" id="IPR039595">
    <property type="entry name" value="TE2IP/Rap1"/>
</dbReference>
<keyword evidence="7" id="KW-0805">Transcription regulation</keyword>
<feature type="region of interest" description="Disordered" evidence="13">
    <location>
        <begin position="807"/>
        <end position="965"/>
    </location>
</feature>
<feature type="compositionally biased region" description="Low complexity" evidence="13">
    <location>
        <begin position="942"/>
        <end position="954"/>
    </location>
</feature>
<dbReference type="GO" id="GO:0031848">
    <property type="term" value="P:protection from non-homologous end joining at telomere"/>
    <property type="evidence" value="ECO:0007669"/>
    <property type="project" value="TreeGrafter"/>
</dbReference>